<dbReference type="RefSeq" id="WP_345520622.1">
    <property type="nucleotide sequence ID" value="NZ_BAABKM010000002.1"/>
</dbReference>
<protein>
    <submittedName>
        <fullName evidence="5">GntR family transcriptional regulator</fullName>
    </submittedName>
</protein>
<name>A0ABP8X2N4_9ACTN</name>
<organism evidence="5 6">
    <name type="scientific">Nocardioides conyzicola</name>
    <dbReference type="NCBI Taxonomy" id="1651781"/>
    <lineage>
        <taxon>Bacteria</taxon>
        <taxon>Bacillati</taxon>
        <taxon>Actinomycetota</taxon>
        <taxon>Actinomycetes</taxon>
        <taxon>Propionibacteriales</taxon>
        <taxon>Nocardioidaceae</taxon>
        <taxon>Nocardioides</taxon>
    </lineage>
</organism>
<reference evidence="6" key="1">
    <citation type="journal article" date="2019" name="Int. J. Syst. Evol. Microbiol.">
        <title>The Global Catalogue of Microorganisms (GCM) 10K type strain sequencing project: providing services to taxonomists for standard genome sequencing and annotation.</title>
        <authorList>
            <consortium name="The Broad Institute Genomics Platform"/>
            <consortium name="The Broad Institute Genome Sequencing Center for Infectious Disease"/>
            <person name="Wu L."/>
            <person name="Ma J."/>
        </authorList>
    </citation>
    <scope>NUCLEOTIDE SEQUENCE [LARGE SCALE GENOMIC DNA]</scope>
    <source>
        <strain evidence="6">JCM 18531</strain>
    </source>
</reference>
<comment type="caution">
    <text evidence="5">The sequence shown here is derived from an EMBL/GenBank/DDBJ whole genome shotgun (WGS) entry which is preliminary data.</text>
</comment>
<dbReference type="InterPro" id="IPR008920">
    <property type="entry name" value="TF_FadR/GntR_C"/>
</dbReference>
<dbReference type="PANTHER" id="PTHR43537">
    <property type="entry name" value="TRANSCRIPTIONAL REGULATOR, GNTR FAMILY"/>
    <property type="match status" value="1"/>
</dbReference>
<dbReference type="PROSITE" id="PS50949">
    <property type="entry name" value="HTH_GNTR"/>
    <property type="match status" value="1"/>
</dbReference>
<dbReference type="InterPro" id="IPR036390">
    <property type="entry name" value="WH_DNA-bd_sf"/>
</dbReference>
<dbReference type="SUPFAM" id="SSF48008">
    <property type="entry name" value="GntR ligand-binding domain-like"/>
    <property type="match status" value="1"/>
</dbReference>
<dbReference type="EMBL" id="BAABKM010000002">
    <property type="protein sequence ID" value="GAA4699670.1"/>
    <property type="molecule type" value="Genomic_DNA"/>
</dbReference>
<keyword evidence="3" id="KW-0804">Transcription</keyword>
<dbReference type="Gene3D" id="1.10.10.10">
    <property type="entry name" value="Winged helix-like DNA-binding domain superfamily/Winged helix DNA-binding domain"/>
    <property type="match status" value="1"/>
</dbReference>
<dbReference type="Pfam" id="PF00392">
    <property type="entry name" value="GntR"/>
    <property type="match status" value="1"/>
</dbReference>
<dbReference type="InterPro" id="IPR011711">
    <property type="entry name" value="GntR_C"/>
</dbReference>
<evidence type="ECO:0000256" key="1">
    <source>
        <dbReference type="ARBA" id="ARBA00023015"/>
    </source>
</evidence>
<evidence type="ECO:0000259" key="4">
    <source>
        <dbReference type="PROSITE" id="PS50949"/>
    </source>
</evidence>
<evidence type="ECO:0000313" key="5">
    <source>
        <dbReference type="EMBL" id="GAA4699670.1"/>
    </source>
</evidence>
<dbReference type="InterPro" id="IPR000524">
    <property type="entry name" value="Tscrpt_reg_HTH_GntR"/>
</dbReference>
<dbReference type="Pfam" id="PF07729">
    <property type="entry name" value="FCD"/>
    <property type="match status" value="1"/>
</dbReference>
<gene>
    <name evidence="5" type="ORF">GCM10023349_15010</name>
</gene>
<evidence type="ECO:0000313" key="6">
    <source>
        <dbReference type="Proteomes" id="UP001499974"/>
    </source>
</evidence>
<dbReference type="SUPFAM" id="SSF46785">
    <property type="entry name" value="Winged helix' DNA-binding domain"/>
    <property type="match status" value="1"/>
</dbReference>
<dbReference type="CDD" id="cd07377">
    <property type="entry name" value="WHTH_GntR"/>
    <property type="match status" value="1"/>
</dbReference>
<dbReference type="Gene3D" id="1.20.120.530">
    <property type="entry name" value="GntR ligand-binding domain-like"/>
    <property type="match status" value="1"/>
</dbReference>
<feature type="domain" description="HTH gntR-type" evidence="4">
    <location>
        <begin position="14"/>
        <end position="81"/>
    </location>
</feature>
<keyword evidence="2" id="KW-0238">DNA-binding</keyword>
<dbReference type="SMART" id="SM00345">
    <property type="entry name" value="HTH_GNTR"/>
    <property type="match status" value="1"/>
</dbReference>
<accession>A0ABP8X2N4</accession>
<dbReference type="SMART" id="SM00895">
    <property type="entry name" value="FCD"/>
    <property type="match status" value="1"/>
</dbReference>
<dbReference type="Proteomes" id="UP001499974">
    <property type="component" value="Unassembled WGS sequence"/>
</dbReference>
<evidence type="ECO:0000256" key="2">
    <source>
        <dbReference type="ARBA" id="ARBA00023125"/>
    </source>
</evidence>
<dbReference type="InterPro" id="IPR036388">
    <property type="entry name" value="WH-like_DNA-bd_sf"/>
</dbReference>
<keyword evidence="1" id="KW-0805">Transcription regulation</keyword>
<proteinExistence type="predicted"/>
<sequence>MTKEGSPAVPFGGELLSTSVKKVLLDRIMHGHYKPGERIVELQVAKELGTSQSPVREALRDLAAIGIVTFHSRRGARVRLPTSKELADISLVRSELDALAATIASPLMDESILAELRTTFEEMQAHQAERNFVAMTQADARFHRIIATTSANEAIQHVFDQLEPFARTFITLTLPRVDIGSIIAEHQTILEALERRDAVSAAVAARTHQRNVSALFENHFQAELLRDTGGGGAA</sequence>
<keyword evidence="6" id="KW-1185">Reference proteome</keyword>
<evidence type="ECO:0000256" key="3">
    <source>
        <dbReference type="ARBA" id="ARBA00023163"/>
    </source>
</evidence>
<dbReference type="PANTHER" id="PTHR43537:SF24">
    <property type="entry name" value="GLUCONATE OPERON TRANSCRIPTIONAL REPRESSOR"/>
    <property type="match status" value="1"/>
</dbReference>